<keyword evidence="1" id="KW-0732">Signal</keyword>
<proteinExistence type="predicted"/>
<evidence type="ECO:0000313" key="3">
    <source>
        <dbReference type="Proteomes" id="UP000265618"/>
    </source>
</evidence>
<feature type="chain" id="PRO_5017198135" evidence="1">
    <location>
        <begin position="21"/>
        <end position="37"/>
    </location>
</feature>
<feature type="non-terminal residue" evidence="2">
    <location>
        <position position="37"/>
    </location>
</feature>
<protein>
    <submittedName>
        <fullName evidence="2">Uncharacterized protein</fullName>
    </submittedName>
</protein>
<comment type="caution">
    <text evidence="2">The sequence shown here is derived from an EMBL/GenBank/DDBJ whole genome shotgun (WGS) entry which is preliminary data.</text>
</comment>
<organism evidence="2 3">
    <name type="scientific">Kipferlia bialata</name>
    <dbReference type="NCBI Taxonomy" id="797122"/>
    <lineage>
        <taxon>Eukaryota</taxon>
        <taxon>Metamonada</taxon>
        <taxon>Carpediemonas-like organisms</taxon>
        <taxon>Kipferlia</taxon>
    </lineage>
</organism>
<feature type="signal peptide" evidence="1">
    <location>
        <begin position="1"/>
        <end position="20"/>
    </location>
</feature>
<gene>
    <name evidence="2" type="ORF">KIPB_007828</name>
</gene>
<dbReference type="EMBL" id="BDIP01002286">
    <property type="protein sequence ID" value="GCA63093.1"/>
    <property type="molecule type" value="Genomic_DNA"/>
</dbReference>
<dbReference type="Proteomes" id="UP000265618">
    <property type="component" value="Unassembled WGS sequence"/>
</dbReference>
<accession>A0A391NX75</accession>
<evidence type="ECO:0000313" key="2">
    <source>
        <dbReference type="EMBL" id="GCA63093.1"/>
    </source>
</evidence>
<name>A0A391NX75_9EUKA</name>
<dbReference type="AlphaFoldDB" id="A0A391NX75"/>
<evidence type="ECO:0000256" key="1">
    <source>
        <dbReference type="SAM" id="SignalP"/>
    </source>
</evidence>
<sequence length="37" mass="3890">MTSIPLLLLCLVCTVCPVLGKLGDTEPNPFTGSVNDQ</sequence>
<keyword evidence="3" id="KW-1185">Reference proteome</keyword>
<reference evidence="2 3" key="1">
    <citation type="journal article" date="2018" name="PLoS ONE">
        <title>The draft genome of Kipferlia bialata reveals reductive genome evolution in fornicate parasites.</title>
        <authorList>
            <person name="Tanifuji G."/>
            <person name="Takabayashi S."/>
            <person name="Kume K."/>
            <person name="Takagi M."/>
            <person name="Nakayama T."/>
            <person name="Kamikawa R."/>
            <person name="Inagaki Y."/>
            <person name="Hashimoto T."/>
        </authorList>
    </citation>
    <scope>NUCLEOTIDE SEQUENCE [LARGE SCALE GENOMIC DNA]</scope>
    <source>
        <strain evidence="2">NY0173</strain>
    </source>
</reference>